<keyword evidence="3" id="KW-0677">Repeat</keyword>
<dbReference type="InterPro" id="IPR001245">
    <property type="entry name" value="Ser-Thr/Tyr_kinase_cat_dom"/>
</dbReference>
<dbReference type="PRINTS" id="PR00109">
    <property type="entry name" value="TYRKINASE"/>
</dbReference>
<comment type="caution">
    <text evidence="9">The sequence shown here is derived from an EMBL/GenBank/DDBJ whole genome shotgun (WGS) entry which is preliminary data.</text>
</comment>
<dbReference type="CDD" id="cd13999">
    <property type="entry name" value="STKc_MAP3K-like"/>
    <property type="match status" value="1"/>
</dbReference>
<dbReference type="PANTHER" id="PTHR44329:SF214">
    <property type="entry name" value="PROTEIN KINASE DOMAIN-CONTAINING PROTEIN"/>
    <property type="match status" value="1"/>
</dbReference>
<dbReference type="SUPFAM" id="SSF56112">
    <property type="entry name" value="Protein kinase-like (PK-like)"/>
    <property type="match status" value="1"/>
</dbReference>
<keyword evidence="7" id="KW-0472">Membrane</keyword>
<evidence type="ECO:0000256" key="3">
    <source>
        <dbReference type="ARBA" id="ARBA00022737"/>
    </source>
</evidence>
<dbReference type="InterPro" id="IPR051681">
    <property type="entry name" value="Ser/Thr_Kinases-Pseudokinases"/>
</dbReference>
<feature type="transmembrane region" description="Helical" evidence="7">
    <location>
        <begin position="355"/>
        <end position="375"/>
    </location>
</feature>
<dbReference type="PANTHER" id="PTHR44329">
    <property type="entry name" value="SERINE/THREONINE-PROTEIN KINASE TNNI3K-RELATED"/>
    <property type="match status" value="1"/>
</dbReference>
<gene>
    <name evidence="9" type="ORF">Poli38472_014340</name>
</gene>
<evidence type="ECO:0000313" key="9">
    <source>
        <dbReference type="EMBL" id="TMW57737.1"/>
    </source>
</evidence>
<dbReference type="Proteomes" id="UP000794436">
    <property type="component" value="Unassembled WGS sequence"/>
</dbReference>
<dbReference type="GO" id="GO:0004674">
    <property type="term" value="F:protein serine/threonine kinase activity"/>
    <property type="evidence" value="ECO:0007669"/>
    <property type="project" value="TreeGrafter"/>
</dbReference>
<dbReference type="AlphaFoldDB" id="A0A8K1FFK0"/>
<evidence type="ECO:0000256" key="6">
    <source>
        <dbReference type="ARBA" id="ARBA00022840"/>
    </source>
</evidence>
<organism evidence="9 10">
    <name type="scientific">Pythium oligandrum</name>
    <name type="common">Mycoparasitic fungus</name>
    <dbReference type="NCBI Taxonomy" id="41045"/>
    <lineage>
        <taxon>Eukaryota</taxon>
        <taxon>Sar</taxon>
        <taxon>Stramenopiles</taxon>
        <taxon>Oomycota</taxon>
        <taxon>Peronosporomycetes</taxon>
        <taxon>Pythiales</taxon>
        <taxon>Pythiaceae</taxon>
        <taxon>Pythium</taxon>
    </lineage>
</organism>
<dbReference type="InterPro" id="IPR000719">
    <property type="entry name" value="Prot_kinase_dom"/>
</dbReference>
<keyword evidence="6" id="KW-0067">ATP-binding</keyword>
<dbReference type="Gene3D" id="1.20.5.510">
    <property type="entry name" value="Single helix bin"/>
    <property type="match status" value="1"/>
</dbReference>
<evidence type="ECO:0000256" key="4">
    <source>
        <dbReference type="ARBA" id="ARBA00022741"/>
    </source>
</evidence>
<keyword evidence="2" id="KW-0808">Transferase</keyword>
<dbReference type="OrthoDB" id="116005at2759"/>
<keyword evidence="7" id="KW-1133">Transmembrane helix</keyword>
<evidence type="ECO:0000313" key="10">
    <source>
        <dbReference type="Proteomes" id="UP000794436"/>
    </source>
</evidence>
<dbReference type="SUPFAM" id="SSF52058">
    <property type="entry name" value="L domain-like"/>
    <property type="match status" value="1"/>
</dbReference>
<reference evidence="9" key="1">
    <citation type="submission" date="2019-03" db="EMBL/GenBank/DDBJ databases">
        <title>Long read genome sequence of the mycoparasitic Pythium oligandrum ATCC 38472 isolated from sugarbeet rhizosphere.</title>
        <authorList>
            <person name="Gaulin E."/>
        </authorList>
    </citation>
    <scope>NUCLEOTIDE SEQUENCE</scope>
    <source>
        <strain evidence="9">ATCC 38472_TT</strain>
    </source>
</reference>
<protein>
    <recommendedName>
        <fullName evidence="8">Protein kinase domain-containing protein</fullName>
    </recommendedName>
</protein>
<dbReference type="GO" id="GO:0005524">
    <property type="term" value="F:ATP binding"/>
    <property type="evidence" value="ECO:0007669"/>
    <property type="project" value="UniProtKB-KW"/>
</dbReference>
<dbReference type="Gene3D" id="3.80.10.10">
    <property type="entry name" value="Ribonuclease Inhibitor"/>
    <property type="match status" value="1"/>
</dbReference>
<sequence length="718" mass="78231">MATLNADLTDSSYVCPSVDTFTTNCKDAKGQIAYCIVKPTDDSCELISDCRPTVSDPTYSSITCDSMYAAQVDSVPASTTSLNLGFNALKEFKPTYTNGTSKLIDLRMVFNFFEDMDDIELPASIQSVDVSRNYLRALKFSRGFSSVIKLAVSHNPITSVSGNALGLADLEAKNISLATLSDLKLPSTVMNLDVSGNPNMTFNNFTSPSDLRTFVAIDSKITTLETLDFSPSSSLGTIDLSGNTISSIVGVEFPPKLRSLNLNGSDISCFLVRESDVSTLTGLSTFIVSSISQDGCDSAVMNGTRPQPLTIADKSYDFSVIGDAEFTSRYFPHKVETTPPPLPAPTPAKSSSTTIIIVVVVVVVVLLAGIGFFFYRRRRSRFHKSMTYWNLSTPTPQTGTTTGTTASSGSIGMPVNDIRHDPELVKRRVPQSSIKRSRVLAKGGFGIVYLATFNDREVVAKQILPEKAKDSHAISRFMDEIRLWAKLNHPNIVQFLGLSWTTLADVTVVTEYMSNGDLAVMLRSQAAVSRHRELFTWTKSAGQIKRNKLELAIDIAEALVYLHGQSPSIIHRDLKSQNVLLNESCVAKVTDFGISREVEDYMTAEIGTVAWIAPEILDGGQYTERADIYSFGVVLSELDTCEKPYASGIHTPTGEFIAKVPNAHIALAVSDGSLRPSFDNDCPRAIRAIAQRCLKGNPRDRPTAMEVLAELCALQGKL</sequence>
<accession>A0A8K1FFK0</accession>
<keyword evidence="5" id="KW-0418">Kinase</keyword>
<dbReference type="PROSITE" id="PS50011">
    <property type="entry name" value="PROTEIN_KINASE_DOM"/>
    <property type="match status" value="1"/>
</dbReference>
<dbReference type="PROSITE" id="PS00108">
    <property type="entry name" value="PROTEIN_KINASE_ST"/>
    <property type="match status" value="1"/>
</dbReference>
<dbReference type="Pfam" id="PF07714">
    <property type="entry name" value="PK_Tyr_Ser-Thr"/>
    <property type="match status" value="1"/>
</dbReference>
<evidence type="ECO:0000256" key="2">
    <source>
        <dbReference type="ARBA" id="ARBA00022679"/>
    </source>
</evidence>
<dbReference type="InterPro" id="IPR032675">
    <property type="entry name" value="LRR_dom_sf"/>
</dbReference>
<keyword evidence="4" id="KW-0547">Nucleotide-binding</keyword>
<dbReference type="InterPro" id="IPR001611">
    <property type="entry name" value="Leu-rich_rpt"/>
</dbReference>
<evidence type="ECO:0000256" key="7">
    <source>
        <dbReference type="SAM" id="Phobius"/>
    </source>
</evidence>
<feature type="domain" description="Protein kinase" evidence="8">
    <location>
        <begin position="434"/>
        <end position="718"/>
    </location>
</feature>
<proteinExistence type="predicted"/>
<name>A0A8K1FFK0_PYTOL</name>
<dbReference type="Gene3D" id="1.10.510.10">
    <property type="entry name" value="Transferase(Phosphotransferase) domain 1"/>
    <property type="match status" value="1"/>
</dbReference>
<dbReference type="EMBL" id="SPLM01000114">
    <property type="protein sequence ID" value="TMW57737.1"/>
    <property type="molecule type" value="Genomic_DNA"/>
</dbReference>
<dbReference type="SMART" id="SM00220">
    <property type="entry name" value="S_TKc"/>
    <property type="match status" value="1"/>
</dbReference>
<keyword evidence="1" id="KW-0433">Leucine-rich repeat</keyword>
<evidence type="ECO:0000256" key="5">
    <source>
        <dbReference type="ARBA" id="ARBA00022777"/>
    </source>
</evidence>
<evidence type="ECO:0000259" key="8">
    <source>
        <dbReference type="PROSITE" id="PS50011"/>
    </source>
</evidence>
<keyword evidence="10" id="KW-1185">Reference proteome</keyword>
<dbReference type="InterPro" id="IPR008271">
    <property type="entry name" value="Ser/Thr_kinase_AS"/>
</dbReference>
<dbReference type="PROSITE" id="PS51450">
    <property type="entry name" value="LRR"/>
    <property type="match status" value="1"/>
</dbReference>
<dbReference type="InterPro" id="IPR011009">
    <property type="entry name" value="Kinase-like_dom_sf"/>
</dbReference>
<evidence type="ECO:0000256" key="1">
    <source>
        <dbReference type="ARBA" id="ARBA00022614"/>
    </source>
</evidence>
<keyword evidence="7" id="KW-0812">Transmembrane</keyword>
<dbReference type="FunFam" id="3.30.200.20:FF:000180">
    <property type="entry name" value="serine/threonine-protein kinase STY46-like"/>
    <property type="match status" value="1"/>
</dbReference>